<proteinExistence type="predicted"/>
<comment type="caution">
    <text evidence="1">The sequence shown here is derived from an EMBL/GenBank/DDBJ whole genome shotgun (WGS) entry which is preliminary data.</text>
</comment>
<keyword evidence="2" id="KW-1185">Reference proteome</keyword>
<reference evidence="1" key="1">
    <citation type="submission" date="2021-03" db="EMBL/GenBank/DDBJ databases">
        <authorList>
            <consortium name="DOE Joint Genome Institute"/>
            <person name="Ahrendt S."/>
            <person name="Looney B.P."/>
            <person name="Miyauchi S."/>
            <person name="Morin E."/>
            <person name="Drula E."/>
            <person name="Courty P.E."/>
            <person name="Chicoki N."/>
            <person name="Fauchery L."/>
            <person name="Kohler A."/>
            <person name="Kuo A."/>
            <person name="Labutti K."/>
            <person name="Pangilinan J."/>
            <person name="Lipzen A."/>
            <person name="Riley R."/>
            <person name="Andreopoulos W."/>
            <person name="He G."/>
            <person name="Johnson J."/>
            <person name="Barry K.W."/>
            <person name="Grigoriev I.V."/>
            <person name="Nagy L."/>
            <person name="Hibbett D."/>
            <person name="Henrissat B."/>
            <person name="Matheny P.B."/>
            <person name="Labbe J."/>
            <person name="Martin F."/>
        </authorList>
    </citation>
    <scope>NUCLEOTIDE SEQUENCE</scope>
    <source>
        <strain evidence="1">HHB10654</strain>
    </source>
</reference>
<accession>A0ACB8THP3</accession>
<sequence length="448" mass="50118">MAAKASSSLYARRKTFAIKHEEAEPLTRRDIQYDFLQHVFSNTQRVFTDPLAKPDTKSSFRDLYVHALMASARCSKALREKMQDAPDFATDFARISLLANVGRVNTTMTFLPEMRTSLRTYHPVPALQKSDGNLQDAPRIKNILKACSLKDEVNSLPVTPAELRARGAKGAVPSTSIVNLLFVLSNHFTNVAHEHFGRLDIDFLDLFLPVHISSASRAQAFLWLVYHYHEHPTSANPFDDQYSRSHRGLVPKLVDITPDDFAQENVDTDEEKAYGVKMSQYRLDFLEKSAKTALEKEQAEAAGSQPPAAPEKKKGGKGKAKGKAPSEKATPRKRGRADVEPEPAPTPAEDAEAVEARPLQRRRLSYNRFTPEVPTRPPPEASPRHAHPVDELFRRGPQRSILQQAWHVVSTLDPLADSDDEGLDAASYFSYGKRPTSGRHEHARELLS</sequence>
<dbReference type="EMBL" id="MU277189">
    <property type="protein sequence ID" value="KAI0067911.1"/>
    <property type="molecule type" value="Genomic_DNA"/>
</dbReference>
<name>A0ACB8THP3_9AGAM</name>
<evidence type="ECO:0000313" key="1">
    <source>
        <dbReference type="EMBL" id="KAI0067911.1"/>
    </source>
</evidence>
<dbReference type="Proteomes" id="UP000814140">
    <property type="component" value="Unassembled WGS sequence"/>
</dbReference>
<evidence type="ECO:0000313" key="2">
    <source>
        <dbReference type="Proteomes" id="UP000814140"/>
    </source>
</evidence>
<protein>
    <submittedName>
        <fullName evidence="1">Uncharacterized protein</fullName>
    </submittedName>
</protein>
<gene>
    <name evidence="1" type="ORF">BV25DRAFT_888472</name>
</gene>
<reference evidence="1" key="2">
    <citation type="journal article" date="2022" name="New Phytol.">
        <title>Evolutionary transition to the ectomycorrhizal habit in the genomes of a hyperdiverse lineage of mushroom-forming fungi.</title>
        <authorList>
            <person name="Looney B."/>
            <person name="Miyauchi S."/>
            <person name="Morin E."/>
            <person name="Drula E."/>
            <person name="Courty P.E."/>
            <person name="Kohler A."/>
            <person name="Kuo A."/>
            <person name="LaButti K."/>
            <person name="Pangilinan J."/>
            <person name="Lipzen A."/>
            <person name="Riley R."/>
            <person name="Andreopoulos W."/>
            <person name="He G."/>
            <person name="Johnson J."/>
            <person name="Nolan M."/>
            <person name="Tritt A."/>
            <person name="Barry K.W."/>
            <person name="Grigoriev I.V."/>
            <person name="Nagy L.G."/>
            <person name="Hibbett D."/>
            <person name="Henrissat B."/>
            <person name="Matheny P.B."/>
            <person name="Labbe J."/>
            <person name="Martin F.M."/>
        </authorList>
    </citation>
    <scope>NUCLEOTIDE SEQUENCE</scope>
    <source>
        <strain evidence="1">HHB10654</strain>
    </source>
</reference>
<organism evidence="1 2">
    <name type="scientific">Artomyces pyxidatus</name>
    <dbReference type="NCBI Taxonomy" id="48021"/>
    <lineage>
        <taxon>Eukaryota</taxon>
        <taxon>Fungi</taxon>
        <taxon>Dikarya</taxon>
        <taxon>Basidiomycota</taxon>
        <taxon>Agaricomycotina</taxon>
        <taxon>Agaricomycetes</taxon>
        <taxon>Russulales</taxon>
        <taxon>Auriscalpiaceae</taxon>
        <taxon>Artomyces</taxon>
    </lineage>
</organism>